<dbReference type="Gene3D" id="2.30.29.80">
    <property type="match status" value="1"/>
</dbReference>
<comment type="caution">
    <text evidence="3">The sequence shown here is derived from an EMBL/GenBank/DDBJ whole genome shotgun (WGS) entry which is preliminary data.</text>
</comment>
<reference evidence="3 4" key="1">
    <citation type="submission" date="2024-06" db="EMBL/GenBank/DDBJ databases">
        <title>The Natural Products Discovery Center: Release of the First 8490 Sequenced Strains for Exploring Actinobacteria Biosynthetic Diversity.</title>
        <authorList>
            <person name="Kalkreuter E."/>
            <person name="Kautsar S.A."/>
            <person name="Yang D."/>
            <person name="Bader C.D."/>
            <person name="Teijaro C.N."/>
            <person name="Fluegel L."/>
            <person name="Davis C.M."/>
            <person name="Simpson J.R."/>
            <person name="Lauterbach L."/>
            <person name="Steele A.D."/>
            <person name="Gui C."/>
            <person name="Meng S."/>
            <person name="Li G."/>
            <person name="Viehrig K."/>
            <person name="Ye F."/>
            <person name="Su P."/>
            <person name="Kiefer A.F."/>
            <person name="Nichols A."/>
            <person name="Cepeda A.J."/>
            <person name="Yan W."/>
            <person name="Fan B."/>
            <person name="Jiang Y."/>
            <person name="Adhikari A."/>
            <person name="Zheng C.-J."/>
            <person name="Schuster L."/>
            <person name="Cowan T.M."/>
            <person name="Smanski M.J."/>
            <person name="Chevrette M.G."/>
            <person name="De Carvalho L.P.S."/>
            <person name="Shen B."/>
        </authorList>
    </citation>
    <scope>NUCLEOTIDE SEQUENCE [LARGE SCALE GENOMIC DNA]</scope>
    <source>
        <strain evidence="3 4">NPDC048946</strain>
    </source>
</reference>
<feature type="region of interest" description="Disordered" evidence="1">
    <location>
        <begin position="1"/>
        <end position="40"/>
    </location>
</feature>
<protein>
    <submittedName>
        <fullName evidence="3">DUF1508 domain-containing protein</fullName>
    </submittedName>
</protein>
<name>A0ABV3DTN8_9ACTN</name>
<evidence type="ECO:0000313" key="4">
    <source>
        <dbReference type="Proteomes" id="UP001551482"/>
    </source>
</evidence>
<evidence type="ECO:0000259" key="2">
    <source>
        <dbReference type="Pfam" id="PF07411"/>
    </source>
</evidence>
<dbReference type="InterPro" id="IPR036913">
    <property type="entry name" value="YegP-like_sf"/>
</dbReference>
<keyword evidence="4" id="KW-1185">Reference proteome</keyword>
<organism evidence="3 4">
    <name type="scientific">Streptodolium elevatio</name>
    <dbReference type="NCBI Taxonomy" id="3157996"/>
    <lineage>
        <taxon>Bacteria</taxon>
        <taxon>Bacillati</taxon>
        <taxon>Actinomycetota</taxon>
        <taxon>Actinomycetes</taxon>
        <taxon>Kitasatosporales</taxon>
        <taxon>Streptomycetaceae</taxon>
        <taxon>Streptodolium</taxon>
    </lineage>
</organism>
<dbReference type="Pfam" id="PF07411">
    <property type="entry name" value="DUF1508"/>
    <property type="match status" value="1"/>
</dbReference>
<dbReference type="RefSeq" id="WP_358362969.1">
    <property type="nucleotide sequence ID" value="NZ_JBEZFP010000154.1"/>
</dbReference>
<dbReference type="InterPro" id="IPR010879">
    <property type="entry name" value="DUF1508"/>
</dbReference>
<feature type="domain" description="DUF1508" evidence="2">
    <location>
        <begin position="51"/>
        <end position="87"/>
    </location>
</feature>
<dbReference type="SUPFAM" id="SSF160113">
    <property type="entry name" value="YegP-like"/>
    <property type="match status" value="1"/>
</dbReference>
<evidence type="ECO:0000256" key="1">
    <source>
        <dbReference type="SAM" id="MobiDB-lite"/>
    </source>
</evidence>
<evidence type="ECO:0000313" key="3">
    <source>
        <dbReference type="EMBL" id="MEU8139100.1"/>
    </source>
</evidence>
<proteinExistence type="predicted"/>
<accession>A0ABV3DTN8</accession>
<gene>
    <name evidence="3" type="ORF">AB0C36_37080</name>
</gene>
<dbReference type="EMBL" id="JBEZFP010000154">
    <property type="protein sequence ID" value="MEU8139100.1"/>
    <property type="molecule type" value="Genomic_DNA"/>
</dbReference>
<feature type="compositionally biased region" description="Basic and acidic residues" evidence="1">
    <location>
        <begin position="15"/>
        <end position="40"/>
    </location>
</feature>
<dbReference type="Proteomes" id="UP001551482">
    <property type="component" value="Unassembled WGS sequence"/>
</dbReference>
<sequence length="149" mass="16385">MSPADSGEAEASRFTSDRTASDRTASDRGASERGSSDRSARYDVHLDAERRVRWRMIAPNGRVIARSARGYASAAVCRAELEALRTRVADLRPLMGRADGGRGWSWSLALDGGAVVVVSARTYERLESCQISFDRFVRVLVTVAFGEDW</sequence>